<proteinExistence type="predicted"/>
<name>A0ABZ2XA30_9HYPO</name>
<dbReference type="PANTHER" id="PTHR43142">
    <property type="entry name" value="CARBOXYLIC ESTER HYDROLASE"/>
    <property type="match status" value="1"/>
</dbReference>
<feature type="domain" description="Carboxylesterase type B" evidence="1">
    <location>
        <begin position="4"/>
        <end position="126"/>
    </location>
</feature>
<dbReference type="InterPro" id="IPR002018">
    <property type="entry name" value="CarbesteraseB"/>
</dbReference>
<feature type="domain" description="Carboxylesterase type B" evidence="1">
    <location>
        <begin position="238"/>
        <end position="347"/>
    </location>
</feature>
<dbReference type="Proteomes" id="UP001489902">
    <property type="component" value="Chromosome 7"/>
</dbReference>
<protein>
    <submittedName>
        <fullName evidence="2">Alpha/Beta hydrolase protein</fullName>
    </submittedName>
</protein>
<organism evidence="2 3">
    <name type="scientific">Fusarium acuminatum</name>
    <dbReference type="NCBI Taxonomy" id="5515"/>
    <lineage>
        <taxon>Eukaryota</taxon>
        <taxon>Fungi</taxon>
        <taxon>Dikarya</taxon>
        <taxon>Ascomycota</taxon>
        <taxon>Pezizomycotina</taxon>
        <taxon>Sordariomycetes</taxon>
        <taxon>Hypocreomycetidae</taxon>
        <taxon>Hypocreales</taxon>
        <taxon>Nectriaceae</taxon>
        <taxon>Fusarium</taxon>
        <taxon>Fusarium tricinctum species complex</taxon>
    </lineage>
</organism>
<keyword evidence="3" id="KW-1185">Reference proteome</keyword>
<keyword evidence="2" id="KW-0378">Hydrolase</keyword>
<evidence type="ECO:0000313" key="2">
    <source>
        <dbReference type="EMBL" id="WZH49625.1"/>
    </source>
</evidence>
<dbReference type="InterPro" id="IPR029058">
    <property type="entry name" value="AB_hydrolase_fold"/>
</dbReference>
<dbReference type="Gene3D" id="3.40.50.1820">
    <property type="entry name" value="alpha/beta hydrolase"/>
    <property type="match status" value="2"/>
</dbReference>
<accession>A0ABZ2XA30</accession>
<gene>
    <name evidence="2" type="ORF">QYS62_010828</name>
</gene>
<dbReference type="PANTHER" id="PTHR43142:SF5">
    <property type="entry name" value="CARBOXYLIC ESTER HYDROLASE"/>
    <property type="match status" value="1"/>
</dbReference>
<dbReference type="Pfam" id="PF00135">
    <property type="entry name" value="COesterase"/>
    <property type="match status" value="2"/>
</dbReference>
<dbReference type="SUPFAM" id="SSF53474">
    <property type="entry name" value="alpha/beta-Hydrolases"/>
    <property type="match status" value="1"/>
</dbReference>
<sequence length="408" mass="45224">MADSSRPRCPQVPVDVGHLLRIPPSYEFPPEPEDEFKCANLDVVLPNLDSEPESKCLPVLVWIHDMTTIVADSVRMRMPIIGVSVQYRLNVFALGSDDGPPNLALRDQELALDWVQDHIAGLGGDPVILSSGSLFLSPPQPRQKISALQGVVLKQLQAIDKSLSLEDAPARTVIEAVKLSHLQSFFLEWEDRFDGWQTKIGNAERLLLSDVQKEAAIWQAGVWATDPKEILAAFNTAGEHSEELKTLYHIYPDRPSSCKTGALDFINDYKFLLPIHHLDKTWKAAHKPVYRYLVDESNPWQPSSGAHHAVDLPLLFGGLDLSFSPSAENAGRAMREAWIGFVSLKEPWPDASGTCYGFGPHGIIKVLEDWEVRSRRRVSETDRLGTMDSALLDKTLAGLAAGKVSLLN</sequence>
<reference evidence="2 3" key="1">
    <citation type="submission" date="2024-04" db="EMBL/GenBank/DDBJ databases">
        <title>Complete genome sequence of Fusarium acuminatum.</title>
        <authorList>
            <person name="Lan B."/>
        </authorList>
    </citation>
    <scope>NUCLEOTIDE SEQUENCE [LARGE SCALE GENOMIC DNA]</scope>
    <source>
        <strain evidence="2">1A</strain>
    </source>
</reference>
<evidence type="ECO:0000313" key="3">
    <source>
        <dbReference type="Proteomes" id="UP001489902"/>
    </source>
</evidence>
<dbReference type="GO" id="GO:0016787">
    <property type="term" value="F:hydrolase activity"/>
    <property type="evidence" value="ECO:0007669"/>
    <property type="project" value="UniProtKB-KW"/>
</dbReference>
<evidence type="ECO:0000259" key="1">
    <source>
        <dbReference type="Pfam" id="PF00135"/>
    </source>
</evidence>
<dbReference type="EMBL" id="CP151266">
    <property type="protein sequence ID" value="WZH49625.1"/>
    <property type="molecule type" value="Genomic_DNA"/>
</dbReference>